<dbReference type="AlphaFoldDB" id="A0A495J303"/>
<gene>
    <name evidence="2" type="ORF">BDD43_3212</name>
</gene>
<feature type="domain" description="NAD-dependent epimerase/dehydratase" evidence="1">
    <location>
        <begin position="5"/>
        <end position="227"/>
    </location>
</feature>
<dbReference type="OrthoDB" id="1490291at2"/>
<dbReference type="Proteomes" id="UP000268007">
    <property type="component" value="Unassembled WGS sequence"/>
</dbReference>
<keyword evidence="3" id="KW-1185">Reference proteome</keyword>
<proteinExistence type="predicted"/>
<dbReference type="RefSeq" id="WP_121198552.1">
    <property type="nucleotide sequence ID" value="NZ_RBKU01000001.1"/>
</dbReference>
<dbReference type="SUPFAM" id="SSF51735">
    <property type="entry name" value="NAD(P)-binding Rossmann-fold domains"/>
    <property type="match status" value="1"/>
</dbReference>
<protein>
    <submittedName>
        <fullName evidence="2">Nucleoside-diphosphate-sugar epimerase</fullName>
    </submittedName>
</protein>
<dbReference type="InterPro" id="IPR036291">
    <property type="entry name" value="NAD(P)-bd_dom_sf"/>
</dbReference>
<dbReference type="Gene3D" id="3.40.50.720">
    <property type="entry name" value="NAD(P)-binding Rossmann-like Domain"/>
    <property type="match status" value="1"/>
</dbReference>
<dbReference type="Pfam" id="PF01370">
    <property type="entry name" value="Epimerase"/>
    <property type="match status" value="1"/>
</dbReference>
<comment type="caution">
    <text evidence="2">The sequence shown here is derived from an EMBL/GenBank/DDBJ whole genome shotgun (WGS) entry which is preliminary data.</text>
</comment>
<sequence length="329" mass="36962">MKERVLITGASGFVGYHLVKNALKNNLDVYAAVRESSKTNHLAKFDIQYTFPDFSSVDALAKDIEDKQYTYIIHAAGVTAAKTEEDYNRVNAQYTLNLAKAVLQSKVPIKKFIFLSSLAALGPLPTLNGIITDDTLPNPVTAYGRSKLLAEQKITALPGLPLLILRPTAVYGPRDTGIFIILKQFSKGFEPYIGRIEQHLSFIYVDDLAKLTVSALKLPIKNRAYNVSDGKTYNRYALANFTKQVLNKKTIKVHLPLLLIKALAALLQKLYARSNKTPALNIEKLSELNAVNWICDIKNVTQDLNYLPEYDLKKGLENTFAWYKKHNWL</sequence>
<dbReference type="EMBL" id="RBKU01000001">
    <property type="protein sequence ID" value="RKR83012.1"/>
    <property type="molecule type" value="Genomic_DNA"/>
</dbReference>
<dbReference type="PANTHER" id="PTHR43245:SF58">
    <property type="entry name" value="BLL5923 PROTEIN"/>
    <property type="match status" value="1"/>
</dbReference>
<dbReference type="InterPro" id="IPR001509">
    <property type="entry name" value="Epimerase_deHydtase"/>
</dbReference>
<evidence type="ECO:0000313" key="3">
    <source>
        <dbReference type="Proteomes" id="UP000268007"/>
    </source>
</evidence>
<organism evidence="2 3">
    <name type="scientific">Mucilaginibacter gracilis</name>
    <dbReference type="NCBI Taxonomy" id="423350"/>
    <lineage>
        <taxon>Bacteria</taxon>
        <taxon>Pseudomonadati</taxon>
        <taxon>Bacteroidota</taxon>
        <taxon>Sphingobacteriia</taxon>
        <taxon>Sphingobacteriales</taxon>
        <taxon>Sphingobacteriaceae</taxon>
        <taxon>Mucilaginibacter</taxon>
    </lineage>
</organism>
<dbReference type="InterPro" id="IPR050177">
    <property type="entry name" value="Lipid_A_modif_metabolic_enz"/>
</dbReference>
<dbReference type="PANTHER" id="PTHR43245">
    <property type="entry name" value="BIFUNCTIONAL POLYMYXIN RESISTANCE PROTEIN ARNA"/>
    <property type="match status" value="1"/>
</dbReference>
<evidence type="ECO:0000313" key="2">
    <source>
        <dbReference type="EMBL" id="RKR83012.1"/>
    </source>
</evidence>
<reference evidence="2 3" key="1">
    <citation type="submission" date="2018-10" db="EMBL/GenBank/DDBJ databases">
        <title>Genomic Encyclopedia of Archaeal and Bacterial Type Strains, Phase II (KMG-II): from individual species to whole genera.</title>
        <authorList>
            <person name="Goeker M."/>
        </authorList>
    </citation>
    <scope>NUCLEOTIDE SEQUENCE [LARGE SCALE GENOMIC DNA]</scope>
    <source>
        <strain evidence="2 3">DSM 18602</strain>
    </source>
</reference>
<accession>A0A495J303</accession>
<name>A0A495J303_9SPHI</name>
<evidence type="ECO:0000259" key="1">
    <source>
        <dbReference type="Pfam" id="PF01370"/>
    </source>
</evidence>